<keyword evidence="2" id="KW-1185">Reference proteome</keyword>
<evidence type="ECO:0000313" key="2">
    <source>
        <dbReference type="Proteomes" id="UP000050525"/>
    </source>
</evidence>
<gene>
    <name evidence="1" type="ORF">Y1Q_0015621</name>
</gene>
<dbReference type="EMBL" id="AKHW03002524">
    <property type="protein sequence ID" value="KYO38368.1"/>
    <property type="molecule type" value="Genomic_DNA"/>
</dbReference>
<sequence>MDKMAEKEGNTFAEMSLILGWSTATISTEGEEQGRGQINNSTIQPSAFLNSILPGSRDRISGCKELLVCSDWPWDSSLPTSLEGRMEHGT</sequence>
<evidence type="ECO:0000313" key="1">
    <source>
        <dbReference type="EMBL" id="KYO38368.1"/>
    </source>
</evidence>
<dbReference type="Proteomes" id="UP000050525">
    <property type="component" value="Unassembled WGS sequence"/>
</dbReference>
<protein>
    <submittedName>
        <fullName evidence="1">Uncharacterized protein</fullName>
    </submittedName>
</protein>
<comment type="caution">
    <text evidence="1">The sequence shown here is derived from an EMBL/GenBank/DDBJ whole genome shotgun (WGS) entry which is preliminary data.</text>
</comment>
<organism evidence="1 2">
    <name type="scientific">Alligator mississippiensis</name>
    <name type="common">American alligator</name>
    <dbReference type="NCBI Taxonomy" id="8496"/>
    <lineage>
        <taxon>Eukaryota</taxon>
        <taxon>Metazoa</taxon>
        <taxon>Chordata</taxon>
        <taxon>Craniata</taxon>
        <taxon>Vertebrata</taxon>
        <taxon>Euteleostomi</taxon>
        <taxon>Archelosauria</taxon>
        <taxon>Archosauria</taxon>
        <taxon>Crocodylia</taxon>
        <taxon>Alligatoridae</taxon>
        <taxon>Alligatorinae</taxon>
        <taxon>Alligator</taxon>
    </lineage>
</organism>
<accession>A0A151NNK1</accession>
<dbReference type="AlphaFoldDB" id="A0A151NNK1"/>
<name>A0A151NNK1_ALLMI</name>
<proteinExistence type="predicted"/>
<reference evidence="1 2" key="1">
    <citation type="journal article" date="2012" name="Genome Biol.">
        <title>Sequencing three crocodilian genomes to illuminate the evolution of archosaurs and amniotes.</title>
        <authorList>
            <person name="St John J.A."/>
            <person name="Braun E.L."/>
            <person name="Isberg S.R."/>
            <person name="Miles L.G."/>
            <person name="Chong A.Y."/>
            <person name="Gongora J."/>
            <person name="Dalzell P."/>
            <person name="Moran C."/>
            <person name="Bed'hom B."/>
            <person name="Abzhanov A."/>
            <person name="Burgess S.C."/>
            <person name="Cooksey A.M."/>
            <person name="Castoe T.A."/>
            <person name="Crawford N.G."/>
            <person name="Densmore L.D."/>
            <person name="Drew J.C."/>
            <person name="Edwards S.V."/>
            <person name="Faircloth B.C."/>
            <person name="Fujita M.K."/>
            <person name="Greenwold M.J."/>
            <person name="Hoffmann F.G."/>
            <person name="Howard J.M."/>
            <person name="Iguchi T."/>
            <person name="Janes D.E."/>
            <person name="Khan S.Y."/>
            <person name="Kohno S."/>
            <person name="de Koning A.J."/>
            <person name="Lance S.L."/>
            <person name="McCarthy F.M."/>
            <person name="McCormack J.E."/>
            <person name="Merchant M.E."/>
            <person name="Peterson D.G."/>
            <person name="Pollock D.D."/>
            <person name="Pourmand N."/>
            <person name="Raney B.J."/>
            <person name="Roessler K.A."/>
            <person name="Sanford J.R."/>
            <person name="Sawyer R.H."/>
            <person name="Schmidt C.J."/>
            <person name="Triplett E.W."/>
            <person name="Tuberville T.D."/>
            <person name="Venegas-Anaya M."/>
            <person name="Howard J.T."/>
            <person name="Jarvis E.D."/>
            <person name="Guillette L.J.Jr."/>
            <person name="Glenn T.C."/>
            <person name="Green R.E."/>
            <person name="Ray D.A."/>
        </authorList>
    </citation>
    <scope>NUCLEOTIDE SEQUENCE [LARGE SCALE GENOMIC DNA]</scope>
    <source>
        <strain evidence="1">KSC_2009_1</strain>
    </source>
</reference>